<keyword evidence="5" id="KW-0012">Acyltransferase</keyword>
<dbReference type="InterPro" id="IPR014043">
    <property type="entry name" value="Acyl_transferase_dom"/>
</dbReference>
<evidence type="ECO:0000313" key="6">
    <source>
        <dbReference type="Proteomes" id="UP000553209"/>
    </source>
</evidence>
<feature type="domain" description="Malonyl-CoA:ACP transacylase (MAT)" evidence="4">
    <location>
        <begin position="408"/>
        <end position="693"/>
    </location>
</feature>
<evidence type="ECO:0000313" key="5">
    <source>
        <dbReference type="EMBL" id="NKY96747.1"/>
    </source>
</evidence>
<dbReference type="PANTHER" id="PTHR43775:SF37">
    <property type="entry name" value="SI:DKEY-61P9.11"/>
    <property type="match status" value="1"/>
</dbReference>
<sequence length="820" mass="86260">MTSRVQQQTATNAALIGMSTRLPGASTPAQLWRLLLDPTQAHQPGVAHGPITAELLRQLVAEALADASLPTRTLKGSPTGVYVCTHPDAYADPDLAASLSDYLGLAGQARTVSEATAVPLLHQAHYDLRVHAVDRAIVVAFDERDDLTRAIALVFTATPLVARHRAYAHITGTWTTATPLQDGGHVQVISHALYQARCGFDRVWFWHSPTADPALPGSVVLASDQRGRSPQLCALPEALSAPGSVSGLVSVTATALALHHRGLPVPDGAVDGAVPPFDPCEVHVAGSYDNSAPRLSATVLTSAPRLPLPTHHDPVSLPQMCPVSASSLTALTQAARACAETTPAAGNMAALADTALEHTDHHPLRAAVISDNLGEAMQGFRSIEDGAPNHHVIGPRAVPAVPPRLVYVLTGLADVHPNAGTELMRLSEYAEAVEEGRAALAEHTNAPVWGPGERLLSVQHRHQATFLTQLALTAAWQARGLVPDAVVGCGAGEPAAAVVAGALSVRDAARVVVARSTALVSLSAASVLLVYASRETVASLLAPVRARVHVALHLHARAWCLAGPATDLTALAHTLQSRGDHARLLRGDAAHTPAAVKLTPRLRQALRGLRPRPADRAHLVTATPRPVGRPLLDAAYWASQVAAPAHLGAALGLATEAERPSLLVEVAARPTLSRAVLDTVEARHDVVSLACDPGQFAHALGELYTRGHTPRPAHSRANAHLVLPPVDVAAEKDAPLLGAPAPEHTQDHLLDLVSRIADADGTVTPARTWAGLELGEYDLVRLVCDLRQVWAWRDLTTADLDPHQPLAVWAKGLATRLEAA</sequence>
<keyword evidence="5" id="KW-0808">Transferase</keyword>
<dbReference type="GO" id="GO:0005886">
    <property type="term" value="C:plasma membrane"/>
    <property type="evidence" value="ECO:0007669"/>
    <property type="project" value="TreeGrafter"/>
</dbReference>
<dbReference type="InterPro" id="IPR001227">
    <property type="entry name" value="Ac_transferase_dom_sf"/>
</dbReference>
<evidence type="ECO:0000256" key="1">
    <source>
        <dbReference type="ARBA" id="ARBA00022450"/>
    </source>
</evidence>
<dbReference type="SUPFAM" id="SSF53901">
    <property type="entry name" value="Thiolase-like"/>
    <property type="match status" value="1"/>
</dbReference>
<evidence type="ECO:0000259" key="4">
    <source>
        <dbReference type="SMART" id="SM00827"/>
    </source>
</evidence>
<dbReference type="PANTHER" id="PTHR43775">
    <property type="entry name" value="FATTY ACID SYNTHASE"/>
    <property type="match status" value="1"/>
</dbReference>
<dbReference type="Gene3D" id="3.40.366.10">
    <property type="entry name" value="Malonyl-Coenzyme A Acyl Carrier Protein, domain 2"/>
    <property type="match status" value="1"/>
</dbReference>
<reference evidence="5 6" key="1">
    <citation type="submission" date="2020-04" db="EMBL/GenBank/DDBJ databases">
        <title>MicrobeNet Type strains.</title>
        <authorList>
            <person name="Nicholson A.C."/>
        </authorList>
    </citation>
    <scope>NUCLEOTIDE SEQUENCE [LARGE SCALE GENOMIC DNA]</scope>
    <source>
        <strain evidence="5 6">ATCC 23612</strain>
    </source>
</reference>
<dbReference type="GO" id="GO:0071770">
    <property type="term" value="P:DIM/DIP cell wall layer assembly"/>
    <property type="evidence" value="ECO:0007669"/>
    <property type="project" value="TreeGrafter"/>
</dbReference>
<keyword evidence="6" id="KW-1185">Reference proteome</keyword>
<dbReference type="AlphaFoldDB" id="A0A7X6M8T2"/>
<organism evidence="5 6">
    <name type="scientific">Nocardiopsis alborubida</name>
    <dbReference type="NCBI Taxonomy" id="146802"/>
    <lineage>
        <taxon>Bacteria</taxon>
        <taxon>Bacillati</taxon>
        <taxon>Actinomycetota</taxon>
        <taxon>Actinomycetes</taxon>
        <taxon>Streptosporangiales</taxon>
        <taxon>Nocardiopsidaceae</taxon>
        <taxon>Nocardiopsis</taxon>
    </lineage>
</organism>
<dbReference type="Gene3D" id="3.30.70.3290">
    <property type="match status" value="1"/>
</dbReference>
<dbReference type="Pfam" id="PF00698">
    <property type="entry name" value="Acyl_transf_1"/>
    <property type="match status" value="1"/>
</dbReference>
<name>A0A7X6M8T2_9ACTN</name>
<dbReference type="RefSeq" id="WP_061081291.1">
    <property type="nucleotide sequence ID" value="NZ_JAAXPG010000002.1"/>
</dbReference>
<dbReference type="SMART" id="SM00825">
    <property type="entry name" value="PKS_KS"/>
    <property type="match status" value="1"/>
</dbReference>
<dbReference type="Proteomes" id="UP000553209">
    <property type="component" value="Unassembled WGS sequence"/>
</dbReference>
<dbReference type="InterPro" id="IPR016035">
    <property type="entry name" value="Acyl_Trfase/lysoPLipase"/>
</dbReference>
<dbReference type="InterPro" id="IPR016039">
    <property type="entry name" value="Thiolase-like"/>
</dbReference>
<dbReference type="GO" id="GO:0005737">
    <property type="term" value="C:cytoplasm"/>
    <property type="evidence" value="ECO:0007669"/>
    <property type="project" value="TreeGrafter"/>
</dbReference>
<dbReference type="InterPro" id="IPR020841">
    <property type="entry name" value="PKS_Beta-ketoAc_synthase_dom"/>
</dbReference>
<dbReference type="GO" id="GO:0006633">
    <property type="term" value="P:fatty acid biosynthetic process"/>
    <property type="evidence" value="ECO:0007669"/>
    <property type="project" value="TreeGrafter"/>
</dbReference>
<keyword evidence="2" id="KW-0597">Phosphoprotein</keyword>
<keyword evidence="1" id="KW-0596">Phosphopantetheine</keyword>
<dbReference type="SUPFAM" id="SSF52151">
    <property type="entry name" value="FabD/lysophospholipase-like"/>
    <property type="match status" value="1"/>
</dbReference>
<protein>
    <submittedName>
        <fullName evidence="5">Acyltransferase domain-containing protein</fullName>
    </submittedName>
</protein>
<dbReference type="Gene3D" id="3.40.47.10">
    <property type="match status" value="1"/>
</dbReference>
<dbReference type="InterPro" id="IPR050091">
    <property type="entry name" value="PKS_NRPS_Biosynth_Enz"/>
</dbReference>
<evidence type="ECO:0000259" key="3">
    <source>
        <dbReference type="SMART" id="SM00825"/>
    </source>
</evidence>
<evidence type="ECO:0000256" key="2">
    <source>
        <dbReference type="ARBA" id="ARBA00022553"/>
    </source>
</evidence>
<dbReference type="SMART" id="SM00827">
    <property type="entry name" value="PKS_AT"/>
    <property type="match status" value="1"/>
</dbReference>
<dbReference type="GO" id="GO:0004312">
    <property type="term" value="F:fatty acid synthase activity"/>
    <property type="evidence" value="ECO:0007669"/>
    <property type="project" value="TreeGrafter"/>
</dbReference>
<feature type="domain" description="Ketosynthase family 3 (KS3)" evidence="3">
    <location>
        <begin position="13"/>
        <end position="305"/>
    </location>
</feature>
<proteinExistence type="predicted"/>
<gene>
    <name evidence="5" type="ORF">HGB44_03520</name>
</gene>
<dbReference type="EMBL" id="JAAXPG010000002">
    <property type="protein sequence ID" value="NKY96747.1"/>
    <property type="molecule type" value="Genomic_DNA"/>
</dbReference>
<accession>A0A7X6M8T2</accession>
<comment type="caution">
    <text evidence="5">The sequence shown here is derived from an EMBL/GenBank/DDBJ whole genome shotgun (WGS) entry which is preliminary data.</text>
</comment>